<accession>A0AA39XTA0</accession>
<evidence type="ECO:0000313" key="2">
    <source>
        <dbReference type="Proteomes" id="UP001174936"/>
    </source>
</evidence>
<name>A0AA39XTA0_9PEZI</name>
<reference evidence="1" key="1">
    <citation type="submission" date="2023-06" db="EMBL/GenBank/DDBJ databases">
        <title>Genome-scale phylogeny and comparative genomics of the fungal order Sordariales.</title>
        <authorList>
            <consortium name="Lawrence Berkeley National Laboratory"/>
            <person name="Hensen N."/>
            <person name="Bonometti L."/>
            <person name="Westerberg I."/>
            <person name="Brannstrom I.O."/>
            <person name="Guillou S."/>
            <person name="Cros-Aarteil S."/>
            <person name="Calhoun S."/>
            <person name="Haridas S."/>
            <person name="Kuo A."/>
            <person name="Mondo S."/>
            <person name="Pangilinan J."/>
            <person name="Riley R."/>
            <person name="Labutti K."/>
            <person name="Andreopoulos B."/>
            <person name="Lipzen A."/>
            <person name="Chen C."/>
            <person name="Yanf M."/>
            <person name="Daum C."/>
            <person name="Ng V."/>
            <person name="Clum A."/>
            <person name="Steindorff A."/>
            <person name="Ohm R."/>
            <person name="Martin F."/>
            <person name="Silar P."/>
            <person name="Natvig D."/>
            <person name="Lalanne C."/>
            <person name="Gautier V."/>
            <person name="Ament-Velasquez S.L."/>
            <person name="Kruys A."/>
            <person name="Hutchinson M.I."/>
            <person name="Powell A.J."/>
            <person name="Barry K."/>
            <person name="Miller A.N."/>
            <person name="Grigoriev I.V."/>
            <person name="Debuchy R."/>
            <person name="Gladieux P."/>
            <person name="Thoren M.H."/>
            <person name="Johannesson H."/>
        </authorList>
    </citation>
    <scope>NUCLEOTIDE SEQUENCE</scope>
    <source>
        <strain evidence="1">SMH2532-1</strain>
    </source>
</reference>
<protein>
    <submittedName>
        <fullName evidence="1">Uncharacterized protein</fullName>
    </submittedName>
</protein>
<gene>
    <name evidence="1" type="ORF">B0T16DRAFT_395482</name>
</gene>
<proteinExistence type="predicted"/>
<dbReference type="Proteomes" id="UP001174936">
    <property type="component" value="Unassembled WGS sequence"/>
</dbReference>
<organism evidence="1 2">
    <name type="scientific">Cercophora newfieldiana</name>
    <dbReference type="NCBI Taxonomy" id="92897"/>
    <lineage>
        <taxon>Eukaryota</taxon>
        <taxon>Fungi</taxon>
        <taxon>Dikarya</taxon>
        <taxon>Ascomycota</taxon>
        <taxon>Pezizomycotina</taxon>
        <taxon>Sordariomycetes</taxon>
        <taxon>Sordariomycetidae</taxon>
        <taxon>Sordariales</taxon>
        <taxon>Lasiosphaeriaceae</taxon>
        <taxon>Cercophora</taxon>
    </lineage>
</organism>
<comment type="caution">
    <text evidence="1">The sequence shown here is derived from an EMBL/GenBank/DDBJ whole genome shotgun (WGS) entry which is preliminary data.</text>
</comment>
<evidence type="ECO:0000313" key="1">
    <source>
        <dbReference type="EMBL" id="KAK0639826.1"/>
    </source>
</evidence>
<sequence length="411" mass="45854">MTNQNNDAAFDWARPRPQLESMPAELIGCIADFLPDEARVALALTSRTKMAKSGGVSRGTRKNVLKEYGLDEYEHGSKSTRLRLLTLLQRDSTDFVRCDACQVLHNPSSVSRNKCGEIRSEWAVALPPMDGLIVTQPMVRAAVQWHNRGLDTSPLLDTLRRSFVDCDSNCGYVMHNETSAKVVNGSVLLKHQVVLAHHSLADVWVLAPLPPGPPAKYEPKMGPLHTDMEQLRAYDRKVPGESTLSFRDDIPLPLEEYGTWRPTYCSSLLDKSLACALLHPLNCAEAGCACNNPHFRGKPAGCWEKHRYEGLPGQSQAVDATINMAQLNLPGRDTPTRAMVITSWMDLGNGRRQICRYVPSIGEHVGVALAEVDTTWVEKGRRRASRKKKKGGAKEWLLHRLRLVRWFTAET</sequence>
<dbReference type="AlphaFoldDB" id="A0AA39XTA0"/>
<keyword evidence="2" id="KW-1185">Reference proteome</keyword>
<dbReference type="EMBL" id="JAULSV010000007">
    <property type="protein sequence ID" value="KAK0639826.1"/>
    <property type="molecule type" value="Genomic_DNA"/>
</dbReference>